<dbReference type="PANTHER" id="PTHR34989">
    <property type="entry name" value="PROTEIN HDED"/>
    <property type="match status" value="1"/>
</dbReference>
<evidence type="ECO:0000256" key="1">
    <source>
        <dbReference type="SAM" id="Phobius"/>
    </source>
</evidence>
<feature type="transmembrane region" description="Helical" evidence="1">
    <location>
        <begin position="15"/>
        <end position="34"/>
    </location>
</feature>
<feature type="transmembrane region" description="Helical" evidence="1">
    <location>
        <begin position="155"/>
        <end position="176"/>
    </location>
</feature>
<dbReference type="GO" id="GO:0005886">
    <property type="term" value="C:plasma membrane"/>
    <property type="evidence" value="ECO:0007669"/>
    <property type="project" value="TreeGrafter"/>
</dbReference>
<accession>A0A3R6ER56</accession>
<sequence>MKTFIDTINFGVKNWWVSLLLGLLYILIAICLMFTPLASYVALSVLFSVSMFVSGTLEILFAVTNKKNISSWGWYLASGIIDLILGIYLMANIGLSMAVLPFIVAFWLMFRGFASTGYAMDLKRYGTRNWGWYMAFGVLAILCSIGIIWQPGLGALSLVYMIAYTLLIIGIFRVMLSFELKSLL</sequence>
<dbReference type="AlphaFoldDB" id="A0A3R6ER56"/>
<dbReference type="Pfam" id="PF03729">
    <property type="entry name" value="DUF308"/>
    <property type="match status" value="2"/>
</dbReference>
<reference evidence="4 5" key="1">
    <citation type="submission" date="2018-08" db="EMBL/GenBank/DDBJ databases">
        <title>A genome reference for cultivated species of the human gut microbiota.</title>
        <authorList>
            <person name="Zou Y."/>
            <person name="Xue W."/>
            <person name="Luo G."/>
        </authorList>
    </citation>
    <scope>NUCLEOTIDE SEQUENCE [LARGE SCALE GENOMIC DNA]</scope>
    <source>
        <strain evidence="3 4">AM16-50</strain>
        <strain evidence="2 5">AM50-15</strain>
    </source>
</reference>
<organism evidence="3 4">
    <name type="scientific">Parabacteroides merdae</name>
    <dbReference type="NCBI Taxonomy" id="46503"/>
    <lineage>
        <taxon>Bacteria</taxon>
        <taxon>Pseudomonadati</taxon>
        <taxon>Bacteroidota</taxon>
        <taxon>Bacteroidia</taxon>
        <taxon>Bacteroidales</taxon>
        <taxon>Tannerellaceae</taxon>
        <taxon>Parabacteroides</taxon>
    </lineage>
</organism>
<dbReference type="RefSeq" id="WP_122202678.1">
    <property type="nucleotide sequence ID" value="NZ_QRKC01000011.1"/>
</dbReference>
<evidence type="ECO:0000313" key="2">
    <source>
        <dbReference type="EMBL" id="RGZ50305.1"/>
    </source>
</evidence>
<dbReference type="PANTHER" id="PTHR34989:SF1">
    <property type="entry name" value="PROTEIN HDED"/>
    <property type="match status" value="1"/>
</dbReference>
<evidence type="ECO:0000313" key="5">
    <source>
        <dbReference type="Proteomes" id="UP000285173"/>
    </source>
</evidence>
<comment type="caution">
    <text evidence="3">The sequence shown here is derived from an EMBL/GenBank/DDBJ whole genome shotgun (WGS) entry which is preliminary data.</text>
</comment>
<name>A0A3R6ER56_9BACT</name>
<dbReference type="InterPro" id="IPR005325">
    <property type="entry name" value="DUF308_memb"/>
</dbReference>
<dbReference type="InterPro" id="IPR052712">
    <property type="entry name" value="Acid_resist_chaperone_HdeD"/>
</dbReference>
<dbReference type="EMBL" id="QSEF01000004">
    <property type="protein sequence ID" value="RGZ50305.1"/>
    <property type="molecule type" value="Genomic_DNA"/>
</dbReference>
<protein>
    <submittedName>
        <fullName evidence="3">HdeD family acid-resistance protein</fullName>
    </submittedName>
</protein>
<proteinExistence type="predicted"/>
<keyword evidence="1" id="KW-1133">Transmembrane helix</keyword>
<evidence type="ECO:0000313" key="4">
    <source>
        <dbReference type="Proteomes" id="UP000283732"/>
    </source>
</evidence>
<keyword evidence="1" id="KW-0472">Membrane</keyword>
<dbReference type="Proteomes" id="UP000285173">
    <property type="component" value="Unassembled WGS sequence"/>
</dbReference>
<feature type="transmembrane region" description="Helical" evidence="1">
    <location>
        <begin position="130"/>
        <end position="149"/>
    </location>
</feature>
<gene>
    <name evidence="3" type="ORF">DW191_17285</name>
    <name evidence="2" type="ORF">DW986_03305</name>
</gene>
<evidence type="ECO:0000313" key="3">
    <source>
        <dbReference type="EMBL" id="RHH74669.1"/>
    </source>
</evidence>
<dbReference type="EMBL" id="QRKC01000011">
    <property type="protein sequence ID" value="RHH74669.1"/>
    <property type="molecule type" value="Genomic_DNA"/>
</dbReference>
<dbReference type="Proteomes" id="UP000283732">
    <property type="component" value="Unassembled WGS sequence"/>
</dbReference>
<feature type="transmembrane region" description="Helical" evidence="1">
    <location>
        <begin position="41"/>
        <end position="63"/>
    </location>
</feature>
<feature type="transmembrane region" description="Helical" evidence="1">
    <location>
        <begin position="83"/>
        <end position="110"/>
    </location>
</feature>
<keyword evidence="1" id="KW-0812">Transmembrane</keyword>